<keyword evidence="3" id="KW-1185">Reference proteome</keyword>
<gene>
    <name evidence="2" type="ORF">B0H16DRAFT_1481940</name>
</gene>
<dbReference type="AlphaFoldDB" id="A0AAD7GW12"/>
<evidence type="ECO:0000256" key="1">
    <source>
        <dbReference type="SAM" id="MobiDB-lite"/>
    </source>
</evidence>
<organism evidence="2 3">
    <name type="scientific">Mycena metata</name>
    <dbReference type="NCBI Taxonomy" id="1033252"/>
    <lineage>
        <taxon>Eukaryota</taxon>
        <taxon>Fungi</taxon>
        <taxon>Dikarya</taxon>
        <taxon>Basidiomycota</taxon>
        <taxon>Agaricomycotina</taxon>
        <taxon>Agaricomycetes</taxon>
        <taxon>Agaricomycetidae</taxon>
        <taxon>Agaricales</taxon>
        <taxon>Marasmiineae</taxon>
        <taxon>Mycenaceae</taxon>
        <taxon>Mycena</taxon>
    </lineage>
</organism>
<dbReference type="EMBL" id="JARKIB010000458">
    <property type="protein sequence ID" value="KAJ7706533.1"/>
    <property type="molecule type" value="Genomic_DNA"/>
</dbReference>
<evidence type="ECO:0000313" key="3">
    <source>
        <dbReference type="Proteomes" id="UP001215598"/>
    </source>
</evidence>
<feature type="region of interest" description="Disordered" evidence="1">
    <location>
        <begin position="252"/>
        <end position="307"/>
    </location>
</feature>
<reference evidence="2" key="1">
    <citation type="submission" date="2023-03" db="EMBL/GenBank/DDBJ databases">
        <title>Massive genome expansion in bonnet fungi (Mycena s.s.) driven by repeated elements and novel gene families across ecological guilds.</title>
        <authorList>
            <consortium name="Lawrence Berkeley National Laboratory"/>
            <person name="Harder C.B."/>
            <person name="Miyauchi S."/>
            <person name="Viragh M."/>
            <person name="Kuo A."/>
            <person name="Thoen E."/>
            <person name="Andreopoulos B."/>
            <person name="Lu D."/>
            <person name="Skrede I."/>
            <person name="Drula E."/>
            <person name="Henrissat B."/>
            <person name="Morin E."/>
            <person name="Kohler A."/>
            <person name="Barry K."/>
            <person name="LaButti K."/>
            <person name="Morin E."/>
            <person name="Salamov A."/>
            <person name="Lipzen A."/>
            <person name="Mereny Z."/>
            <person name="Hegedus B."/>
            <person name="Baldrian P."/>
            <person name="Stursova M."/>
            <person name="Weitz H."/>
            <person name="Taylor A."/>
            <person name="Grigoriev I.V."/>
            <person name="Nagy L.G."/>
            <person name="Martin F."/>
            <person name="Kauserud H."/>
        </authorList>
    </citation>
    <scope>NUCLEOTIDE SEQUENCE</scope>
    <source>
        <strain evidence="2">CBHHK182m</strain>
    </source>
</reference>
<sequence length="307" mass="34772">MSQHFLGEIIMLSSFRNDKVHSPGRRALKNEFLQLLNGLVGPFGSLHLSPLLSIPRLLKPVAEFVEATGRFVLIIPTSIQPINHHLRYQPHLRYPKPKPLAYLYKISLPRRDLFYFFAYENTLAACLEREGGASTEQLHAPRERQNPDKKEKDETKDETQRAEPVRPRANVFEHSTTPTPTHENIQTRGRRSPRVEGVSQRKGVREGVIAPQAHTNAYGTDRHTHPFGMYGDGNAQTQAQTRARRMRMFLKAEMKDETGERSTEQGSEDEDASPRMPAAHTLVSTSRRDVQRSAPTTGFPTASRHPA</sequence>
<proteinExistence type="predicted"/>
<feature type="region of interest" description="Disordered" evidence="1">
    <location>
        <begin position="134"/>
        <end position="202"/>
    </location>
</feature>
<evidence type="ECO:0000313" key="2">
    <source>
        <dbReference type="EMBL" id="KAJ7706533.1"/>
    </source>
</evidence>
<name>A0AAD7GW12_9AGAR</name>
<protein>
    <submittedName>
        <fullName evidence="2">Uncharacterized protein</fullName>
    </submittedName>
</protein>
<feature type="compositionally biased region" description="Polar residues" evidence="1">
    <location>
        <begin position="173"/>
        <end position="187"/>
    </location>
</feature>
<feature type="compositionally biased region" description="Basic and acidic residues" evidence="1">
    <location>
        <begin position="252"/>
        <end position="263"/>
    </location>
</feature>
<accession>A0AAD7GW12</accession>
<feature type="compositionally biased region" description="Basic and acidic residues" evidence="1">
    <location>
        <begin position="139"/>
        <end position="166"/>
    </location>
</feature>
<comment type="caution">
    <text evidence="2">The sequence shown here is derived from an EMBL/GenBank/DDBJ whole genome shotgun (WGS) entry which is preliminary data.</text>
</comment>
<dbReference type="Proteomes" id="UP001215598">
    <property type="component" value="Unassembled WGS sequence"/>
</dbReference>